<dbReference type="Gene3D" id="3.40.50.970">
    <property type="match status" value="2"/>
</dbReference>
<dbReference type="PANTHER" id="PTHR42897">
    <property type="entry name" value="PYRUVATE SYNTHASE SUBUNIT PORB"/>
    <property type="match status" value="1"/>
</dbReference>
<protein>
    <submittedName>
        <fullName evidence="3">Pyruvate synthase subunit beta</fullName>
    </submittedName>
</protein>
<proteinExistence type="predicted"/>
<keyword evidence="1" id="KW-0560">Oxidoreductase</keyword>
<evidence type="ECO:0000313" key="3">
    <source>
        <dbReference type="EMBL" id="RJP71521.1"/>
    </source>
</evidence>
<dbReference type="Proteomes" id="UP000285961">
    <property type="component" value="Unassembled WGS sequence"/>
</dbReference>
<dbReference type="SUPFAM" id="SSF52518">
    <property type="entry name" value="Thiamin diphosphate-binding fold (THDP-binding)"/>
    <property type="match status" value="1"/>
</dbReference>
<dbReference type="PANTHER" id="PTHR42897:SF1">
    <property type="entry name" value="2-OXOACID OXIDOREDUCTASE (FERREDOXIN)"/>
    <property type="match status" value="1"/>
</dbReference>
<evidence type="ECO:0000313" key="4">
    <source>
        <dbReference type="Proteomes" id="UP000285961"/>
    </source>
</evidence>
<dbReference type="EMBL" id="QZKI01000058">
    <property type="protein sequence ID" value="RJP71521.1"/>
    <property type="molecule type" value="Genomic_DNA"/>
</dbReference>
<dbReference type="InterPro" id="IPR029061">
    <property type="entry name" value="THDP-binding"/>
</dbReference>
<dbReference type="GO" id="GO:0016491">
    <property type="term" value="F:oxidoreductase activity"/>
    <property type="evidence" value="ECO:0007669"/>
    <property type="project" value="UniProtKB-KW"/>
</dbReference>
<dbReference type="AlphaFoldDB" id="A0A419F0P2"/>
<reference evidence="3 4" key="1">
    <citation type="journal article" date="2017" name="ISME J.">
        <title>Energy and carbon metabolisms in a deep terrestrial subsurface fluid microbial community.</title>
        <authorList>
            <person name="Momper L."/>
            <person name="Jungbluth S.P."/>
            <person name="Lee M.D."/>
            <person name="Amend J.P."/>
        </authorList>
    </citation>
    <scope>NUCLEOTIDE SEQUENCE [LARGE SCALE GENOMIC DNA]</scope>
    <source>
        <strain evidence="3">SURF_17</strain>
    </source>
</reference>
<evidence type="ECO:0000259" key="2">
    <source>
        <dbReference type="Pfam" id="PF02775"/>
    </source>
</evidence>
<dbReference type="InterPro" id="IPR011766">
    <property type="entry name" value="TPP_enzyme_TPP-bd"/>
</dbReference>
<dbReference type="Pfam" id="PF02775">
    <property type="entry name" value="TPP_enzyme_C"/>
    <property type="match status" value="1"/>
</dbReference>
<dbReference type="GO" id="GO:0044281">
    <property type="term" value="P:small molecule metabolic process"/>
    <property type="evidence" value="ECO:0007669"/>
    <property type="project" value="UniProtKB-ARBA"/>
</dbReference>
<keyword evidence="3" id="KW-0670">Pyruvate</keyword>
<name>A0A419F0P2_9BACT</name>
<dbReference type="CDD" id="cd03376">
    <property type="entry name" value="TPP_PFOR_porB_like"/>
    <property type="match status" value="1"/>
</dbReference>
<dbReference type="GO" id="GO:0030976">
    <property type="term" value="F:thiamine pyrophosphate binding"/>
    <property type="evidence" value="ECO:0007669"/>
    <property type="project" value="InterPro"/>
</dbReference>
<feature type="domain" description="Thiamine pyrophosphate enzyme TPP-binding" evidence="2">
    <location>
        <begin position="59"/>
        <end position="204"/>
    </location>
</feature>
<evidence type="ECO:0000256" key="1">
    <source>
        <dbReference type="ARBA" id="ARBA00023002"/>
    </source>
</evidence>
<organism evidence="3 4">
    <name type="scientific">Candidatus Abyssobacteria bacterium SURF_17</name>
    <dbReference type="NCBI Taxonomy" id="2093361"/>
    <lineage>
        <taxon>Bacteria</taxon>
        <taxon>Pseudomonadati</taxon>
        <taxon>Candidatus Hydrogenedentota</taxon>
        <taxon>Candidatus Abyssobacteria</taxon>
    </lineage>
</organism>
<comment type="caution">
    <text evidence="3">The sequence shown here is derived from an EMBL/GenBank/DDBJ whole genome shotgun (WGS) entry which is preliminary data.</text>
</comment>
<gene>
    <name evidence="3" type="ORF">C4532_07350</name>
</gene>
<accession>A0A419F0P2</accession>
<sequence>MNHEQIHEEELVCSGHYACQGCGGVIAMRHALRALGPNTIVVIPACCWSVIAGPFPYSALKVPVFHAAFETGGATASGVRAGLDMQGKTEVNVLAWAGDGGTFDIGLQSLSGAVERNENIIYACYDNEAYMNTGIQRSSATPLRAWTTTTPELFSKETPKKDIVQILVGHKIPYVATASIGFPDDLQAKFRKAKTIEGTKFIHILAPCPPGWKYSSELTIRVARLAAHCKVFPIYEVFDGEHYVINLEPEGKPVAEYLAMQGRFSHLTERQIQEIQARVDYDWEHLLHKAMLEKFEFRGA</sequence>
<dbReference type="InterPro" id="IPR051479">
    <property type="entry name" value="PorB-like"/>
</dbReference>